<comment type="caution">
    <text evidence="1">The sequence shown here is derived from an EMBL/GenBank/DDBJ whole genome shotgun (WGS) entry which is preliminary data.</text>
</comment>
<gene>
    <name evidence="1" type="ORF">HOLleu_38644</name>
</gene>
<dbReference type="Proteomes" id="UP001152320">
    <property type="component" value="Chromosome 21"/>
</dbReference>
<name>A0A9Q0YEM7_HOLLE</name>
<reference evidence="1" key="1">
    <citation type="submission" date="2021-10" db="EMBL/GenBank/DDBJ databases">
        <title>Tropical sea cucumber genome reveals ecological adaptation and Cuvierian tubules defense mechanism.</title>
        <authorList>
            <person name="Chen T."/>
        </authorList>
    </citation>
    <scope>NUCLEOTIDE SEQUENCE</scope>
    <source>
        <strain evidence="1">Nanhai2018</strain>
        <tissue evidence="1">Muscle</tissue>
    </source>
</reference>
<protein>
    <submittedName>
        <fullName evidence="1">Uncharacterized protein</fullName>
    </submittedName>
</protein>
<proteinExistence type="predicted"/>
<dbReference type="EMBL" id="JAIZAY010000021">
    <property type="protein sequence ID" value="KAJ8021442.1"/>
    <property type="molecule type" value="Genomic_DNA"/>
</dbReference>
<keyword evidence="2" id="KW-1185">Reference proteome</keyword>
<evidence type="ECO:0000313" key="2">
    <source>
        <dbReference type="Proteomes" id="UP001152320"/>
    </source>
</evidence>
<dbReference type="AlphaFoldDB" id="A0A9Q0YEM7"/>
<accession>A0A9Q0YEM7</accession>
<sequence>MTSLLRQNIAVNFGESKVFLGSPYWTGPGIEPRTSRLLSSIDSDTCCIPTHCKLLDEYVIEVLNATSRVWDYLTAGHSTCARKQGVFVLALRGKHSSAHHIFDWGTKPPALPLPMPTVC</sequence>
<organism evidence="1 2">
    <name type="scientific">Holothuria leucospilota</name>
    <name type="common">Black long sea cucumber</name>
    <name type="synonym">Mertensiothuria leucospilota</name>
    <dbReference type="NCBI Taxonomy" id="206669"/>
    <lineage>
        <taxon>Eukaryota</taxon>
        <taxon>Metazoa</taxon>
        <taxon>Echinodermata</taxon>
        <taxon>Eleutherozoa</taxon>
        <taxon>Echinozoa</taxon>
        <taxon>Holothuroidea</taxon>
        <taxon>Aspidochirotacea</taxon>
        <taxon>Aspidochirotida</taxon>
        <taxon>Holothuriidae</taxon>
        <taxon>Holothuria</taxon>
    </lineage>
</organism>
<evidence type="ECO:0000313" key="1">
    <source>
        <dbReference type="EMBL" id="KAJ8021442.1"/>
    </source>
</evidence>